<comment type="function">
    <text evidence="4">Required for a late step of 50S ribosomal subunit assembly. Has GTPase activity.</text>
</comment>
<name>A0ABS2MMF3_9FIRM</name>
<keyword evidence="7" id="KW-1185">Reference proteome</keyword>
<comment type="similarity">
    <text evidence="4">Belongs to the TRAFAC class YlqF/YawG GTPase family. MTG1 subfamily.</text>
</comment>
<organism evidence="6 7">
    <name type="scientific">Fusibacter tunisiensis</name>
    <dbReference type="NCBI Taxonomy" id="1008308"/>
    <lineage>
        <taxon>Bacteria</taxon>
        <taxon>Bacillati</taxon>
        <taxon>Bacillota</taxon>
        <taxon>Clostridia</taxon>
        <taxon>Eubacteriales</taxon>
        <taxon>Eubacteriales Family XII. Incertae Sedis</taxon>
        <taxon>Fusibacter</taxon>
    </lineage>
</organism>
<dbReference type="EMBL" id="JAFBDT010000001">
    <property type="protein sequence ID" value="MBM7560568.1"/>
    <property type="molecule type" value="Genomic_DNA"/>
</dbReference>
<comment type="subcellular location">
    <subcellularLocation>
        <location evidence="4">Cytoplasm</location>
    </subcellularLocation>
</comment>
<feature type="domain" description="CP-type G" evidence="5">
    <location>
        <begin position="13"/>
        <end position="178"/>
    </location>
</feature>
<dbReference type="InterPro" id="IPR006073">
    <property type="entry name" value="GTP-bd"/>
</dbReference>
<dbReference type="PANTHER" id="PTHR45782:SF4">
    <property type="entry name" value="MITOCHONDRIAL RIBOSOME-ASSOCIATED GTPASE 1"/>
    <property type="match status" value="1"/>
</dbReference>
<evidence type="ECO:0000313" key="7">
    <source>
        <dbReference type="Proteomes" id="UP000767854"/>
    </source>
</evidence>
<dbReference type="InterPro" id="IPR030378">
    <property type="entry name" value="G_CP_dom"/>
</dbReference>
<dbReference type="Pfam" id="PF01926">
    <property type="entry name" value="MMR_HSR1"/>
    <property type="match status" value="1"/>
</dbReference>
<dbReference type="CDD" id="cd01856">
    <property type="entry name" value="YlqF"/>
    <property type="match status" value="1"/>
</dbReference>
<protein>
    <recommendedName>
        <fullName evidence="1 4">Ribosome biogenesis GTPase A</fullName>
    </recommendedName>
</protein>
<proteinExistence type="inferred from homology"/>
<comment type="caution">
    <text evidence="6">The sequence shown here is derived from an EMBL/GenBank/DDBJ whole genome shotgun (WGS) entry which is preliminary data.</text>
</comment>
<dbReference type="RefSeq" id="WP_204661092.1">
    <property type="nucleotide sequence ID" value="NZ_JAFBDT010000001.1"/>
</dbReference>
<keyword evidence="4" id="KW-0963">Cytoplasm</keyword>
<dbReference type="InterPro" id="IPR023179">
    <property type="entry name" value="GTP-bd_ortho_bundle_sf"/>
</dbReference>
<evidence type="ECO:0000259" key="5">
    <source>
        <dbReference type="PROSITE" id="PS51721"/>
    </source>
</evidence>
<evidence type="ECO:0000256" key="2">
    <source>
        <dbReference type="ARBA" id="ARBA00022741"/>
    </source>
</evidence>
<dbReference type="SUPFAM" id="SSF52540">
    <property type="entry name" value="P-loop containing nucleoside triphosphate hydrolases"/>
    <property type="match status" value="1"/>
</dbReference>
<dbReference type="NCBIfam" id="TIGR03596">
    <property type="entry name" value="GTPase_YlqF"/>
    <property type="match status" value="1"/>
</dbReference>
<dbReference type="CDD" id="cd00882">
    <property type="entry name" value="Ras_like_GTPase"/>
    <property type="match status" value="1"/>
</dbReference>
<reference evidence="6 7" key="1">
    <citation type="submission" date="2021-01" db="EMBL/GenBank/DDBJ databases">
        <title>Genomic Encyclopedia of Type Strains, Phase IV (KMG-IV): sequencing the most valuable type-strain genomes for metagenomic binning, comparative biology and taxonomic classification.</title>
        <authorList>
            <person name="Goeker M."/>
        </authorList>
    </citation>
    <scope>NUCLEOTIDE SEQUENCE [LARGE SCALE GENOMIC DNA]</scope>
    <source>
        <strain evidence="6 7">DSM 24436</strain>
    </source>
</reference>
<keyword evidence="3 4" id="KW-0342">GTP-binding</keyword>
<sequence length="288" mass="32210">MSINWYPGHMKKTRDLIEANLKLVDIVVELLDARIPISSKNPQFENLIGGKKRVVALNKHDLSDPVVTRKWVTYYKEKGIDAIPINSLNGQGISELLGHVKLASAEVAEKMKRQGRKLRPIRLMIIGIPNVGKSSLINRLAGKNAAKAGNKPGVTKGKQWIRINKDLELFDTPGILWPKIEEDMMGIKLACSGAIKDEILNIEDIAFHLIRILSDKYPEAIKHRYQLEQVEDPVEIMEAIGRKRGCLVKGNQVDLEKASRLIVDEFRKGIIGTISLESPEDSGKGLEE</sequence>
<dbReference type="Gene3D" id="3.40.50.300">
    <property type="entry name" value="P-loop containing nucleotide triphosphate hydrolases"/>
    <property type="match status" value="1"/>
</dbReference>
<dbReference type="Gene3D" id="1.10.1580.10">
    <property type="match status" value="1"/>
</dbReference>
<dbReference type="Proteomes" id="UP000767854">
    <property type="component" value="Unassembled WGS sequence"/>
</dbReference>
<evidence type="ECO:0000313" key="6">
    <source>
        <dbReference type="EMBL" id="MBM7560568.1"/>
    </source>
</evidence>
<keyword evidence="2 4" id="KW-0547">Nucleotide-binding</keyword>
<dbReference type="PIRSF" id="PIRSF006230">
    <property type="entry name" value="MG442"/>
    <property type="match status" value="1"/>
</dbReference>
<dbReference type="InterPro" id="IPR016478">
    <property type="entry name" value="GTPase_MTG1"/>
</dbReference>
<accession>A0ABS2MMF3</accession>
<evidence type="ECO:0000256" key="3">
    <source>
        <dbReference type="ARBA" id="ARBA00023134"/>
    </source>
</evidence>
<dbReference type="PANTHER" id="PTHR45782">
    <property type="entry name" value="MITOCHONDRIAL RIBOSOME-ASSOCIATED GTPASE 1"/>
    <property type="match status" value="1"/>
</dbReference>
<evidence type="ECO:0000256" key="1">
    <source>
        <dbReference type="ARBA" id="ARBA00014898"/>
    </source>
</evidence>
<evidence type="ECO:0000256" key="4">
    <source>
        <dbReference type="PIRNR" id="PIRNR006230"/>
    </source>
</evidence>
<dbReference type="InterPro" id="IPR019991">
    <property type="entry name" value="GTP-bd_ribosome_bgen"/>
</dbReference>
<dbReference type="PROSITE" id="PS51721">
    <property type="entry name" value="G_CP"/>
    <property type="match status" value="1"/>
</dbReference>
<gene>
    <name evidence="6" type="ORF">JOC49_000077</name>
</gene>
<dbReference type="InterPro" id="IPR027417">
    <property type="entry name" value="P-loop_NTPase"/>
</dbReference>